<organism evidence="2 3">
    <name type="scientific">Nocardioides daeguensis</name>
    <dbReference type="NCBI Taxonomy" id="908359"/>
    <lineage>
        <taxon>Bacteria</taxon>
        <taxon>Bacillati</taxon>
        <taxon>Actinomycetota</taxon>
        <taxon>Actinomycetes</taxon>
        <taxon>Propionibacteriales</taxon>
        <taxon>Nocardioidaceae</taxon>
        <taxon>Nocardioides</taxon>
    </lineage>
</organism>
<name>A0ABP6UUD8_9ACTN</name>
<feature type="region of interest" description="Disordered" evidence="1">
    <location>
        <begin position="1"/>
        <end position="29"/>
    </location>
</feature>
<sequence length="558" mass="57785">MTAESDDQDAGIAVPGDESAQDTTDRGTPVLDLDTLDDLTADEAAEVAAAAARALAITEGSRERLGELVQPAVAPQIFETTKRISELVAGSAYKSILASGALAQTKTLSDLVAGSAYKSILESNALARTNALSGFAEVLGRSTADRAAFSLASGLRASDSVTSVIGKLMADTEGLGIARSTLAATVGESLKGFRAADLGLTASSTLAAFAKDLGPKVDVSGFQAALGQSEAVRSIFNGLAGTEIARTRSLAMQQLVATSGIADLIGSDKMVASWRQSLLSEATARSLIGTMAVPETGASLLRDIVAANTATARVVGRYAELNKASVLAPTVSARPTRELRSFLAGMSVAPDLDELTFAVRASRSVAGIAAADLLVADGTIEDEAGELFEAEIVEPWLNGPEALRGLLFSRLGALDPHVPDLLRGAWAQVEQDGPAATSMASHAVQEAIDRTLRALAPSDLVLRLFAAGRLPKNSVHEKNGERHPTRAGRIAAAFHERHPGETKLIAAQAKAIAASVAYLTESLQGGKHASNGTVGLVRTWLVSVEATFTQLLYEPGDG</sequence>
<accession>A0ABP6UUD8</accession>
<dbReference type="EMBL" id="BAABBB010000003">
    <property type="protein sequence ID" value="GAA3519231.1"/>
    <property type="molecule type" value="Genomic_DNA"/>
</dbReference>
<keyword evidence="3" id="KW-1185">Reference proteome</keyword>
<evidence type="ECO:0000256" key="1">
    <source>
        <dbReference type="SAM" id="MobiDB-lite"/>
    </source>
</evidence>
<protein>
    <recommendedName>
        <fullName evidence="4">Phage tail tape measure protein</fullName>
    </recommendedName>
</protein>
<dbReference type="Proteomes" id="UP001500301">
    <property type="component" value="Unassembled WGS sequence"/>
</dbReference>
<comment type="caution">
    <text evidence="2">The sequence shown here is derived from an EMBL/GenBank/DDBJ whole genome shotgun (WGS) entry which is preliminary data.</text>
</comment>
<dbReference type="RefSeq" id="WP_218234958.1">
    <property type="nucleotide sequence ID" value="NZ_BAABBB010000003.1"/>
</dbReference>
<evidence type="ECO:0000313" key="2">
    <source>
        <dbReference type="EMBL" id="GAA3519231.1"/>
    </source>
</evidence>
<reference evidence="3" key="1">
    <citation type="journal article" date="2019" name="Int. J. Syst. Evol. Microbiol.">
        <title>The Global Catalogue of Microorganisms (GCM) 10K type strain sequencing project: providing services to taxonomists for standard genome sequencing and annotation.</title>
        <authorList>
            <consortium name="The Broad Institute Genomics Platform"/>
            <consortium name="The Broad Institute Genome Sequencing Center for Infectious Disease"/>
            <person name="Wu L."/>
            <person name="Ma J."/>
        </authorList>
    </citation>
    <scope>NUCLEOTIDE SEQUENCE [LARGE SCALE GENOMIC DNA]</scope>
    <source>
        <strain evidence="3">JCM 17460</strain>
    </source>
</reference>
<gene>
    <name evidence="2" type="ORF">GCM10022263_03780</name>
</gene>
<evidence type="ECO:0000313" key="3">
    <source>
        <dbReference type="Proteomes" id="UP001500301"/>
    </source>
</evidence>
<evidence type="ECO:0008006" key="4">
    <source>
        <dbReference type="Google" id="ProtNLM"/>
    </source>
</evidence>
<proteinExistence type="predicted"/>